<evidence type="ECO:0000313" key="2">
    <source>
        <dbReference type="EMBL" id="MBK1835585.1"/>
    </source>
</evidence>
<dbReference type="Proteomes" id="UP000604083">
    <property type="component" value="Unassembled WGS sequence"/>
</dbReference>
<proteinExistence type="predicted"/>
<keyword evidence="1" id="KW-0812">Transmembrane</keyword>
<dbReference type="AlphaFoldDB" id="A0A934RRF6"/>
<dbReference type="EMBL" id="JAENIO010000063">
    <property type="protein sequence ID" value="MBK1835585.1"/>
    <property type="molecule type" value="Genomic_DNA"/>
</dbReference>
<sequence>MNMCSPPHHDDDRIQAVIGILEKSLQAHPDEEIPPLPDDLRERLQRQYGEEQAPAPRRATAGWWERLRGLVVQPAFSGVMAALVLAAVLLGFLSQNGAEESAEQMRGAASQEEATTVILLYQLTEEQQAAILASGYFERGSLQVVDEATVLAEWVAREGQSIVVDGAEGEIRNEEGHSLTLPVDEAAVADVIVELLGS</sequence>
<evidence type="ECO:0000256" key="1">
    <source>
        <dbReference type="SAM" id="Phobius"/>
    </source>
</evidence>
<accession>A0A934RRF6</accession>
<feature type="transmembrane region" description="Helical" evidence="1">
    <location>
        <begin position="71"/>
        <end position="93"/>
    </location>
</feature>
<keyword evidence="1" id="KW-1133">Transmembrane helix</keyword>
<keyword evidence="3" id="KW-1185">Reference proteome</keyword>
<reference evidence="2" key="1">
    <citation type="submission" date="2021-01" db="EMBL/GenBank/DDBJ databases">
        <title>Modified the classification status of verrucomicrobia.</title>
        <authorList>
            <person name="Feng X."/>
        </authorList>
    </citation>
    <scope>NUCLEOTIDE SEQUENCE</scope>
    <source>
        <strain evidence="2">KCTC 12986</strain>
    </source>
</reference>
<gene>
    <name evidence="2" type="ORF">JIN78_16070</name>
</gene>
<protein>
    <submittedName>
        <fullName evidence="2">Uncharacterized protein</fullName>
    </submittedName>
</protein>
<name>A0A934RRF6_9BACT</name>
<evidence type="ECO:0000313" key="3">
    <source>
        <dbReference type="Proteomes" id="UP000604083"/>
    </source>
</evidence>
<comment type="caution">
    <text evidence="2">The sequence shown here is derived from an EMBL/GenBank/DDBJ whole genome shotgun (WGS) entry which is preliminary data.</text>
</comment>
<keyword evidence="1" id="KW-0472">Membrane</keyword>
<dbReference type="RefSeq" id="WP_377173883.1">
    <property type="nucleotide sequence ID" value="NZ_JBHUJA010000008.1"/>
</dbReference>
<organism evidence="2 3">
    <name type="scientific">Roseibacillus ishigakijimensis</name>
    <dbReference type="NCBI Taxonomy" id="454146"/>
    <lineage>
        <taxon>Bacteria</taxon>
        <taxon>Pseudomonadati</taxon>
        <taxon>Verrucomicrobiota</taxon>
        <taxon>Verrucomicrobiia</taxon>
        <taxon>Verrucomicrobiales</taxon>
        <taxon>Verrucomicrobiaceae</taxon>
        <taxon>Roseibacillus</taxon>
    </lineage>
</organism>